<dbReference type="RefSeq" id="WP_107683153.1">
    <property type="nucleotide sequence ID" value="NZ_PZKL01000020.1"/>
</dbReference>
<organism evidence="2 3">
    <name type="scientific">Aeromonas veronii</name>
    <dbReference type="NCBI Taxonomy" id="654"/>
    <lineage>
        <taxon>Bacteria</taxon>
        <taxon>Pseudomonadati</taxon>
        <taxon>Pseudomonadota</taxon>
        <taxon>Gammaproteobacteria</taxon>
        <taxon>Aeromonadales</taxon>
        <taxon>Aeromonadaceae</taxon>
        <taxon>Aeromonas</taxon>
    </lineage>
</organism>
<proteinExistence type="predicted"/>
<protein>
    <submittedName>
        <fullName evidence="2">Uncharacterized protein</fullName>
    </submittedName>
</protein>
<gene>
    <name evidence="2" type="ORF">DAA48_08705</name>
</gene>
<dbReference type="EMBL" id="PZKL01000020">
    <property type="protein sequence ID" value="PTH81456.1"/>
    <property type="molecule type" value="Genomic_DNA"/>
</dbReference>
<sequence>MGIKDSIAKKYIRTKFGDDADFSLFWGRFTIADATVSVIEMMASKDNMDILAFIENKWELVSSLFKIVSEEEEKRLAEIHNGAKFGLATESDYESFFNSSQNERSPVLIEDGVIVNDSQEERKPIQEKKDPIPGKTKTSLHPRGYPATNIERFPFLFYSGVFRCGRHASHQQLIDDTVVHTLPQPVSKKFNAFKMSGFALNAMLDLDVYLCLSYHLGRLSDKEYDDAIKNTVEMSFEDFFSPIDRNRWPNPEDSAIIIDSFSRLKNLVFVFYKNKFEAKRAKGADESLVANISGDLGYDRPNRKVTFKASDSFRQIYRTSEYYEFNRLTIAESQNQLSRVLIIWLSSRKKAFIDKEDGSINVIKESITIKDLLNDINPRVKYTGADVNALARVLIDLETNSLIGYKIDFKNKRIQGNKCLTLLSEFTLIWHRLANKNNRFEKTTRQSIELRSSKNKDSNLTSIAERFKNFKYARGSVATIEHYHEKWYAENISEINGICDAIKEIYDRDGASGARLALTGVHGSKLKTFQKNLEGNNHPFAKELGEICSQSLAKIKKEISKSDTDLLNSFMRKITLKKTRQPPEEWLTKNYDRIMDTKKIVEKIMKNGGSVSGANKNEYKARLIDPLHKTTEGHLAKYFQECYDKGLK</sequence>
<feature type="compositionally biased region" description="Basic and acidic residues" evidence="1">
    <location>
        <begin position="119"/>
        <end position="132"/>
    </location>
</feature>
<dbReference type="AlphaFoldDB" id="A0A2T4N3X2"/>
<evidence type="ECO:0000256" key="1">
    <source>
        <dbReference type="SAM" id="MobiDB-lite"/>
    </source>
</evidence>
<dbReference type="Proteomes" id="UP000241986">
    <property type="component" value="Unassembled WGS sequence"/>
</dbReference>
<name>A0A2T4N3X2_AERVE</name>
<feature type="region of interest" description="Disordered" evidence="1">
    <location>
        <begin position="119"/>
        <end position="143"/>
    </location>
</feature>
<accession>A0A2T4N3X2</accession>
<evidence type="ECO:0000313" key="2">
    <source>
        <dbReference type="EMBL" id="PTH81456.1"/>
    </source>
</evidence>
<evidence type="ECO:0000313" key="3">
    <source>
        <dbReference type="Proteomes" id="UP000241986"/>
    </source>
</evidence>
<comment type="caution">
    <text evidence="2">The sequence shown here is derived from an EMBL/GenBank/DDBJ whole genome shotgun (WGS) entry which is preliminary data.</text>
</comment>
<reference evidence="2 3" key="1">
    <citation type="submission" date="2018-03" db="EMBL/GenBank/DDBJ databases">
        <title>Aeromonas veronii whole genome sequencing and analysis.</title>
        <authorList>
            <person name="Xie H."/>
            <person name="Liu T."/>
            <person name="Wang K."/>
        </authorList>
    </citation>
    <scope>NUCLEOTIDE SEQUENCE [LARGE SCALE GENOMIC DNA]</scope>
    <source>
        <strain evidence="2 3">XH.VA.1</strain>
    </source>
</reference>